<protein>
    <submittedName>
        <fullName evidence="1">Uncharacterized protein</fullName>
    </submittedName>
</protein>
<dbReference type="EMBL" id="KV454289">
    <property type="protein sequence ID" value="ODQ76627.1"/>
    <property type="molecule type" value="Genomic_DNA"/>
</dbReference>
<name>A0A1E3QI04_LIPST</name>
<proteinExistence type="predicted"/>
<evidence type="ECO:0000313" key="1">
    <source>
        <dbReference type="EMBL" id="ODQ76627.1"/>
    </source>
</evidence>
<organism evidence="1 2">
    <name type="scientific">Lipomyces starkeyi NRRL Y-11557</name>
    <dbReference type="NCBI Taxonomy" id="675824"/>
    <lineage>
        <taxon>Eukaryota</taxon>
        <taxon>Fungi</taxon>
        <taxon>Dikarya</taxon>
        <taxon>Ascomycota</taxon>
        <taxon>Saccharomycotina</taxon>
        <taxon>Lipomycetes</taxon>
        <taxon>Lipomycetales</taxon>
        <taxon>Lipomycetaceae</taxon>
        <taxon>Lipomyces</taxon>
    </lineage>
</organism>
<sequence>MACDPFHHQPAVIKQLLWKFFSTLHVPKKGALPTAPQSVLAVDHDALMEALLSRAARDLKRLLTVLVSRRSKRKCLQEVIHCSIPDVVRSLLKPGFFQQLYRLFVNRSGSQPLLRFRDPLIIRRISTCRQSISTESSSPPPWCTICTSWLSTRAPFPSLLSCPLLHLRTRRPPETIGPTVGNCLQSPFLGVAGERGQPQLLVDLRRNAVPEWLRTFLLQLLLCVCC</sequence>
<reference evidence="1 2" key="1">
    <citation type="journal article" date="2016" name="Proc. Natl. Acad. Sci. U.S.A.">
        <title>Comparative genomics of biotechnologically important yeasts.</title>
        <authorList>
            <person name="Riley R."/>
            <person name="Haridas S."/>
            <person name="Wolfe K.H."/>
            <person name="Lopes M.R."/>
            <person name="Hittinger C.T."/>
            <person name="Goeker M."/>
            <person name="Salamov A.A."/>
            <person name="Wisecaver J.H."/>
            <person name="Long T.M."/>
            <person name="Calvey C.H."/>
            <person name="Aerts A.L."/>
            <person name="Barry K.W."/>
            <person name="Choi C."/>
            <person name="Clum A."/>
            <person name="Coughlan A.Y."/>
            <person name="Deshpande S."/>
            <person name="Douglass A.P."/>
            <person name="Hanson S.J."/>
            <person name="Klenk H.-P."/>
            <person name="LaButti K.M."/>
            <person name="Lapidus A."/>
            <person name="Lindquist E.A."/>
            <person name="Lipzen A.M."/>
            <person name="Meier-Kolthoff J.P."/>
            <person name="Ohm R.A."/>
            <person name="Otillar R.P."/>
            <person name="Pangilinan J.L."/>
            <person name="Peng Y."/>
            <person name="Rokas A."/>
            <person name="Rosa C.A."/>
            <person name="Scheuner C."/>
            <person name="Sibirny A.A."/>
            <person name="Slot J.C."/>
            <person name="Stielow J.B."/>
            <person name="Sun H."/>
            <person name="Kurtzman C.P."/>
            <person name="Blackwell M."/>
            <person name="Grigoriev I.V."/>
            <person name="Jeffries T.W."/>
        </authorList>
    </citation>
    <scope>NUCLEOTIDE SEQUENCE [LARGE SCALE GENOMIC DNA]</scope>
    <source>
        <strain evidence="1 2">NRRL Y-11557</strain>
    </source>
</reference>
<keyword evidence="2" id="KW-1185">Reference proteome</keyword>
<evidence type="ECO:0000313" key="2">
    <source>
        <dbReference type="Proteomes" id="UP000094385"/>
    </source>
</evidence>
<dbReference type="Proteomes" id="UP000094385">
    <property type="component" value="Unassembled WGS sequence"/>
</dbReference>
<gene>
    <name evidence="1" type="ORF">LIPSTDRAFT_139319</name>
</gene>
<dbReference type="AlphaFoldDB" id="A0A1E3QI04"/>
<accession>A0A1E3QI04</accession>